<evidence type="ECO:0000313" key="2">
    <source>
        <dbReference type="Proteomes" id="UP000033556"/>
    </source>
</evidence>
<keyword evidence="2" id="KW-1185">Reference proteome</keyword>
<dbReference type="EMBL" id="LANR01000001">
    <property type="protein sequence ID" value="KJV62410.1"/>
    <property type="molecule type" value="Genomic_DNA"/>
</dbReference>
<dbReference type="AlphaFoldDB" id="A0A0F3N2U5"/>
<protein>
    <submittedName>
        <fullName evidence="1">Uncharacterized protein</fullName>
    </submittedName>
</protein>
<gene>
    <name evidence="1" type="ORF">APHACPA_1435</name>
</gene>
<reference evidence="1 2" key="1">
    <citation type="submission" date="2015-01" db="EMBL/GenBank/DDBJ databases">
        <title>Genome Sequencing of Rickettsiales.</title>
        <authorList>
            <person name="Daugherty S.C."/>
            <person name="Su Q."/>
            <person name="Abolude K."/>
            <person name="Beier-Sexton M."/>
            <person name="Carlyon J.A."/>
            <person name="Carter R."/>
            <person name="Day N.P."/>
            <person name="Dumler S.J."/>
            <person name="Dyachenko V."/>
            <person name="Godinez A."/>
            <person name="Kurtti T.J."/>
            <person name="Lichay M."/>
            <person name="Mullins K.E."/>
            <person name="Ott S."/>
            <person name="Pappas-Brown V."/>
            <person name="Paris D.H."/>
            <person name="Patel P."/>
            <person name="Richards A.L."/>
            <person name="Sadzewicz L."/>
            <person name="Sears K."/>
            <person name="Seidman D."/>
            <person name="Sengamalay N."/>
            <person name="Stenos J."/>
            <person name="Tallon L.J."/>
            <person name="Vincent G."/>
            <person name="Fraser C.M."/>
            <person name="Munderloh U."/>
            <person name="Dunning-Hotopp J.C."/>
        </authorList>
    </citation>
    <scope>NUCLEOTIDE SEQUENCE [LARGE SCALE GENOMIC DNA]</scope>
    <source>
        <strain evidence="1 2">Ac/Pa</strain>
    </source>
</reference>
<name>A0A0F3N2U5_RICAM</name>
<organism evidence="1 2">
    <name type="scientific">Rickettsia amblyommatis str. Ac/Pa</name>
    <dbReference type="NCBI Taxonomy" id="1359164"/>
    <lineage>
        <taxon>Bacteria</taxon>
        <taxon>Pseudomonadati</taxon>
        <taxon>Pseudomonadota</taxon>
        <taxon>Alphaproteobacteria</taxon>
        <taxon>Rickettsiales</taxon>
        <taxon>Rickettsiaceae</taxon>
        <taxon>Rickettsieae</taxon>
        <taxon>Rickettsia</taxon>
        <taxon>spotted fever group</taxon>
    </lineage>
</organism>
<dbReference type="PATRIC" id="fig|1359164.3.peg.1422"/>
<accession>A0A0F3N2U5</accession>
<dbReference type="Proteomes" id="UP000033556">
    <property type="component" value="Unassembled WGS sequence"/>
</dbReference>
<dbReference type="RefSeq" id="WP_045800391.1">
    <property type="nucleotide sequence ID" value="NZ_LANR01000001.1"/>
</dbReference>
<proteinExistence type="predicted"/>
<evidence type="ECO:0000313" key="1">
    <source>
        <dbReference type="EMBL" id="KJV62410.1"/>
    </source>
</evidence>
<sequence length="123" mass="13874">MDSDKKIAVVGGNLKFNNQGVPFSIIAEKVENIVFDLRVASTFQAIFAKMFSYFCFAMKIYDLKNSHIVGGKDTSGHYEYVNNTNTTEHLDKFQDNEIVFYENPDGNCFLGNQPDILGQLMDA</sequence>
<comment type="caution">
    <text evidence="1">The sequence shown here is derived from an EMBL/GenBank/DDBJ whole genome shotgun (WGS) entry which is preliminary data.</text>
</comment>